<reference evidence="2" key="1">
    <citation type="journal article" date="2015" name="Nature">
        <title>Complex archaea that bridge the gap between prokaryotes and eukaryotes.</title>
        <authorList>
            <person name="Spang A."/>
            <person name="Saw J.H."/>
            <person name="Jorgensen S.L."/>
            <person name="Zaremba-Niedzwiedzka K."/>
            <person name="Martijn J."/>
            <person name="Lind A.E."/>
            <person name="van Eijk R."/>
            <person name="Schleper C."/>
            <person name="Guy L."/>
            <person name="Ettema T.J."/>
        </authorList>
    </citation>
    <scope>NUCLEOTIDE SEQUENCE</scope>
</reference>
<evidence type="ECO:0000259" key="1">
    <source>
        <dbReference type="Pfam" id="PF18723"/>
    </source>
</evidence>
<protein>
    <recommendedName>
        <fullName evidence="1">5-hmdU DNA kinase helical domain-containing protein</fullName>
    </recommendedName>
</protein>
<feature type="non-terminal residue" evidence="2">
    <location>
        <position position="1"/>
    </location>
</feature>
<sequence>LFNRIETGIVVKNYIGANFVDFYDFYEHWSAYDLEHAIRNEMPDGPWVTGSYMVRSMDGHDKLHGIILALDEIQMVMSELLIWFNAVPPWLRYLEQATHVLTSLPMIGRFVAYEIVTDLRHTHLLKQSRDILTWANPGPGARRGINRIFGHSLKALVSDEYANECMLDLLEESYDLCAKWGWDDFEMRDIEHCLCETDKYLRVKNGEGRPRAKNKWRNSFNG</sequence>
<proteinExistence type="predicted"/>
<dbReference type="EMBL" id="LAZR01047753">
    <property type="protein sequence ID" value="KKK93485.1"/>
    <property type="molecule type" value="Genomic_DNA"/>
</dbReference>
<dbReference type="InterPro" id="IPR040684">
    <property type="entry name" value="HMUDK_hel"/>
</dbReference>
<gene>
    <name evidence="2" type="ORF">LCGC14_2692420</name>
</gene>
<evidence type="ECO:0000313" key="2">
    <source>
        <dbReference type="EMBL" id="KKK93485.1"/>
    </source>
</evidence>
<dbReference type="AlphaFoldDB" id="A0A0F9A5M0"/>
<feature type="domain" description="5-hmdU DNA kinase helical" evidence="1">
    <location>
        <begin position="2"/>
        <end position="206"/>
    </location>
</feature>
<organism evidence="2">
    <name type="scientific">marine sediment metagenome</name>
    <dbReference type="NCBI Taxonomy" id="412755"/>
    <lineage>
        <taxon>unclassified sequences</taxon>
        <taxon>metagenomes</taxon>
        <taxon>ecological metagenomes</taxon>
    </lineage>
</organism>
<dbReference type="Pfam" id="PF18723">
    <property type="entry name" value="HMUDK_hel"/>
    <property type="match status" value="1"/>
</dbReference>
<accession>A0A0F9A5M0</accession>
<name>A0A0F9A5M0_9ZZZZ</name>
<comment type="caution">
    <text evidence="2">The sequence shown here is derived from an EMBL/GenBank/DDBJ whole genome shotgun (WGS) entry which is preliminary data.</text>
</comment>